<dbReference type="FunFam" id="2.40.10.10:FF:000068">
    <property type="entry name" value="transmembrane protease serine 2"/>
    <property type="match status" value="1"/>
</dbReference>
<evidence type="ECO:0000256" key="7">
    <source>
        <dbReference type="RuleBase" id="RU363034"/>
    </source>
</evidence>
<reference evidence="12" key="2">
    <citation type="journal article" date="2015" name="Virology">
        <title>Transcriptome sequencing and development of an expression microarray platform for liver infection in adenovirus type 5-infected Syrian golden hamsters.</title>
        <authorList>
            <person name="Ying B."/>
            <person name="Toth K."/>
            <person name="Spencer J.F."/>
            <person name="Aurora R."/>
            <person name="Wold W.S."/>
        </authorList>
    </citation>
    <scope>NUCLEOTIDE SEQUENCE</scope>
</reference>
<keyword evidence="11" id="KW-1185">Reference proteome</keyword>
<sequence length="247" mass="27106">MLALLFLLALLLPPEAGAEEIIGGVESKPHSRPYMAHLEIVTERGFTASCGGFLITPEFVMTAAHCKGKEITVTLGAHDVSKAESTQQKIKVKKQIAHPNYSFYSKLHDIMFLKLQKKAKEDPSVDTIPLPSPSDFLKPGKMCRAAGWGRTGVTEPTSERLREVKLRIMDKGACKNYYHYHYDFQVCVGSPRRVRSAYKGDSGGPLLCAGVAHGIVSYGRGDAKPPAVFTRISSYVPWINIVIKASS</sequence>
<dbReference type="InterPro" id="IPR033116">
    <property type="entry name" value="TRYPSIN_SER"/>
</dbReference>
<keyword evidence="1 7" id="KW-0645">Protease</keyword>
<keyword evidence="2 8" id="KW-0732">Signal</keyword>
<evidence type="ECO:0000256" key="3">
    <source>
        <dbReference type="ARBA" id="ARBA00022801"/>
    </source>
</evidence>
<dbReference type="InterPro" id="IPR018114">
    <property type="entry name" value="TRYPSIN_HIS"/>
</dbReference>
<dbReference type="OrthoDB" id="5565075at2759"/>
<dbReference type="EMBL" id="AF020767">
    <property type="protein sequence ID" value="AAB91992.1"/>
    <property type="molecule type" value="mRNA"/>
</dbReference>
<protein>
    <submittedName>
        <fullName evidence="12">Mast cell protease 1 precursor</fullName>
        <ecNumber evidence="12">3.4.21.39</ecNumber>
    </submittedName>
    <submittedName>
        <fullName evidence="10">Skeletal muscle neutral protease mekratin</fullName>
    </submittedName>
</protein>
<feature type="domain" description="Peptidase S1" evidence="9">
    <location>
        <begin position="21"/>
        <end position="244"/>
    </location>
</feature>
<dbReference type="CDD" id="cd00190">
    <property type="entry name" value="Tryp_SPc"/>
    <property type="match status" value="1"/>
</dbReference>
<keyword evidence="3 7" id="KW-0378">Hydrolase</keyword>
<accession>O35342</accession>
<dbReference type="STRING" id="10036.ENSMAUP00000008258"/>
<dbReference type="SMART" id="SM00020">
    <property type="entry name" value="Tryp_SPc"/>
    <property type="match status" value="1"/>
</dbReference>
<feature type="chain" id="PRO_5017492590" evidence="8 12">
    <location>
        <begin position="19"/>
        <end position="247"/>
    </location>
</feature>
<dbReference type="PRINTS" id="PR00722">
    <property type="entry name" value="CHYMOTRYPSIN"/>
</dbReference>
<evidence type="ECO:0000259" key="9">
    <source>
        <dbReference type="PROSITE" id="PS50240"/>
    </source>
</evidence>
<dbReference type="GO" id="GO:0006508">
    <property type="term" value="P:proteolysis"/>
    <property type="evidence" value="ECO:0007669"/>
    <property type="project" value="UniProtKB-KW"/>
</dbReference>
<evidence type="ECO:0000256" key="8">
    <source>
        <dbReference type="SAM" id="SignalP"/>
    </source>
</evidence>
<dbReference type="RefSeq" id="NP_001297495.1">
    <property type="nucleotide sequence ID" value="NM_001310566.1"/>
</dbReference>
<dbReference type="PROSITE" id="PS00134">
    <property type="entry name" value="TRYPSIN_HIS"/>
    <property type="match status" value="1"/>
</dbReference>
<dbReference type="SMR" id="O35342"/>
<dbReference type="GO" id="GO:0005615">
    <property type="term" value="C:extracellular space"/>
    <property type="evidence" value="ECO:0007669"/>
    <property type="project" value="TreeGrafter"/>
</dbReference>
<dbReference type="Gene3D" id="2.40.10.10">
    <property type="entry name" value="Trypsin-like serine proteases"/>
    <property type="match status" value="2"/>
</dbReference>
<organism evidence="10">
    <name type="scientific">Mesocricetus auratus</name>
    <name type="common">Golden hamster</name>
    <dbReference type="NCBI Taxonomy" id="10036"/>
    <lineage>
        <taxon>Eukaryota</taxon>
        <taxon>Metazoa</taxon>
        <taxon>Chordata</taxon>
        <taxon>Craniata</taxon>
        <taxon>Vertebrata</taxon>
        <taxon>Euteleostomi</taxon>
        <taxon>Mammalia</taxon>
        <taxon>Eutheria</taxon>
        <taxon>Euarchontoglires</taxon>
        <taxon>Glires</taxon>
        <taxon>Rodentia</taxon>
        <taxon>Myomorpha</taxon>
        <taxon>Muroidea</taxon>
        <taxon>Cricetidae</taxon>
        <taxon>Cricetinae</taxon>
        <taxon>Mesocricetus</taxon>
    </lineage>
</organism>
<dbReference type="InterPro" id="IPR009003">
    <property type="entry name" value="Peptidase_S1_PA"/>
</dbReference>
<dbReference type="PANTHER" id="PTHR24271">
    <property type="entry name" value="KALLIKREIN-RELATED"/>
    <property type="match status" value="1"/>
</dbReference>
<dbReference type="EC" id="3.4.21.39" evidence="12"/>
<dbReference type="InterPro" id="IPR001314">
    <property type="entry name" value="Peptidase_S1A"/>
</dbReference>
<dbReference type="FunFam" id="2.40.10.10:FF:000014">
    <property type="entry name" value="Complement factor D"/>
    <property type="match status" value="1"/>
</dbReference>
<dbReference type="GO" id="GO:0005737">
    <property type="term" value="C:cytoplasm"/>
    <property type="evidence" value="ECO:0007669"/>
    <property type="project" value="TreeGrafter"/>
</dbReference>
<evidence type="ECO:0000256" key="2">
    <source>
        <dbReference type="ARBA" id="ARBA00022729"/>
    </source>
</evidence>
<dbReference type="GeneID" id="101843106"/>
<evidence type="ECO:0000256" key="4">
    <source>
        <dbReference type="ARBA" id="ARBA00022825"/>
    </source>
</evidence>
<dbReference type="Proteomes" id="UP000886700">
    <property type="component" value="Unplaced"/>
</dbReference>
<reference evidence="10 12" key="1">
    <citation type="journal article" date="1998" name="Mol. Cell. Biochem.">
        <title>Cloning of the cDNA and nucleotide sequence of a skeletal muscle protease from myopathic hamsters.</title>
        <authorList>
            <person name="Holt J.C."/>
            <person name="Hatcher V.B."/>
            <person name="Caulfield J.B."/>
            <person name="Norton P."/>
            <person name="Umeda P.K."/>
            <person name="Melendez J.A."/>
            <person name="Martino L."/>
            <person name="Mudzinsky S.P."/>
            <person name="Blumenstock F."/>
            <person name="Slayter H.S."/>
            <person name="Margossian S.S."/>
        </authorList>
    </citation>
    <scope>NUCLEOTIDE SEQUENCE</scope>
    <source>
        <strain evidence="10">Bio 53:58</strain>
    </source>
</reference>
<evidence type="ECO:0000256" key="6">
    <source>
        <dbReference type="ARBA" id="ARBA00023157"/>
    </source>
</evidence>
<dbReference type="InterPro" id="IPR001254">
    <property type="entry name" value="Trypsin_dom"/>
</dbReference>
<evidence type="ECO:0000256" key="5">
    <source>
        <dbReference type="ARBA" id="ARBA00023145"/>
    </source>
</evidence>
<evidence type="ECO:0000313" key="11">
    <source>
        <dbReference type="Proteomes" id="UP000886700"/>
    </source>
</evidence>
<proteinExistence type="evidence at transcript level"/>
<keyword evidence="4 7" id="KW-0720">Serine protease</keyword>
<dbReference type="MEROPS" id="S01.149"/>
<name>O35342_MESAU</name>
<evidence type="ECO:0000256" key="1">
    <source>
        <dbReference type="ARBA" id="ARBA00022670"/>
    </source>
</evidence>
<dbReference type="InterPro" id="IPR043504">
    <property type="entry name" value="Peptidase_S1_PA_chymotrypsin"/>
</dbReference>
<dbReference type="PROSITE" id="PS00135">
    <property type="entry name" value="TRYPSIN_SER"/>
    <property type="match status" value="1"/>
</dbReference>
<dbReference type="GO" id="GO:0004252">
    <property type="term" value="F:serine-type endopeptidase activity"/>
    <property type="evidence" value="ECO:0007669"/>
    <property type="project" value="UniProtKB-EC"/>
</dbReference>
<dbReference type="PROSITE" id="PS50240">
    <property type="entry name" value="TRYPSIN_DOM"/>
    <property type="match status" value="1"/>
</dbReference>
<keyword evidence="5" id="KW-0865">Zymogen</keyword>
<dbReference type="SUPFAM" id="SSF50494">
    <property type="entry name" value="Trypsin-like serine proteases"/>
    <property type="match status" value="1"/>
</dbReference>
<evidence type="ECO:0000313" key="12">
    <source>
        <dbReference type="RefSeq" id="NP_001297495.1"/>
    </source>
</evidence>
<reference evidence="12" key="3">
    <citation type="submission" date="2025-04" db="UniProtKB">
        <authorList>
            <consortium name="RefSeq"/>
        </authorList>
    </citation>
    <scope>IDENTIFICATION</scope>
</reference>
<evidence type="ECO:0000313" key="10">
    <source>
        <dbReference type="EMBL" id="AAB91992.1"/>
    </source>
</evidence>
<gene>
    <name evidence="12" type="primary">LOC101843106</name>
</gene>
<dbReference type="KEGG" id="maua:101843106"/>
<dbReference type="PANTHER" id="PTHR24271:SF23">
    <property type="entry name" value="CHYMASE 2, MAST CELL-RELATED"/>
    <property type="match status" value="1"/>
</dbReference>
<feature type="signal peptide" evidence="8">
    <location>
        <begin position="1"/>
        <end position="18"/>
    </location>
</feature>
<dbReference type="Pfam" id="PF00089">
    <property type="entry name" value="Trypsin"/>
    <property type="match status" value="1"/>
</dbReference>
<keyword evidence="6" id="KW-1015">Disulfide bond</keyword>
<dbReference type="AlphaFoldDB" id="O35342"/>